<dbReference type="RefSeq" id="WP_116495316.1">
    <property type="nucleotide sequence ID" value="NZ_QENZ01000003.1"/>
</dbReference>
<dbReference type="PANTHER" id="PTHR47271:SF2">
    <property type="entry name" value="ARGININE DEIMINASE"/>
    <property type="match status" value="1"/>
</dbReference>
<dbReference type="SUPFAM" id="SSF55909">
    <property type="entry name" value="Pentein"/>
    <property type="match status" value="1"/>
</dbReference>
<evidence type="ECO:0000256" key="2">
    <source>
        <dbReference type="ARBA" id="ARBA00010206"/>
    </source>
</evidence>
<dbReference type="GO" id="GO:0016990">
    <property type="term" value="F:arginine deiminase activity"/>
    <property type="evidence" value="ECO:0007669"/>
    <property type="project" value="UniProtKB-EC"/>
</dbReference>
<evidence type="ECO:0000256" key="5">
    <source>
        <dbReference type="ARBA" id="ARBA00049429"/>
    </source>
</evidence>
<dbReference type="PRINTS" id="PR01466">
    <property type="entry name" value="ARGDEIMINASE"/>
</dbReference>
<dbReference type="PANTHER" id="PTHR47271">
    <property type="entry name" value="ARGININE DEIMINASE"/>
    <property type="match status" value="1"/>
</dbReference>
<comment type="pathway">
    <text evidence="1">Amino-acid degradation; L-arginine degradation via ADI pathway; carbamoyl phosphate from L-arginine: step 1/2.</text>
</comment>
<evidence type="ECO:0000256" key="6">
    <source>
        <dbReference type="PIRSR" id="PIRSR006356-1"/>
    </source>
</evidence>
<gene>
    <name evidence="7" type="ORF">C7377_0025</name>
</gene>
<protein>
    <recommendedName>
        <fullName evidence="3">arginine deiminase</fullName>
        <ecNumber evidence="3">3.5.3.6</ecNumber>
    </recommendedName>
</protein>
<evidence type="ECO:0000313" key="7">
    <source>
        <dbReference type="EMBL" id="PVX51740.1"/>
    </source>
</evidence>
<feature type="active site" description="Amidino-cysteine intermediate" evidence="6">
    <location>
        <position position="414"/>
    </location>
</feature>
<dbReference type="OrthoDB" id="9807502at2"/>
<dbReference type="Pfam" id="PF02274">
    <property type="entry name" value="ADI"/>
    <property type="match status" value="1"/>
</dbReference>
<dbReference type="EC" id="3.5.3.6" evidence="3"/>
<dbReference type="Proteomes" id="UP000251835">
    <property type="component" value="Unassembled WGS sequence"/>
</dbReference>
<keyword evidence="4" id="KW-0378">Hydrolase</keyword>
<keyword evidence="8" id="KW-1185">Reference proteome</keyword>
<organism evidence="7 8">
    <name type="scientific">Balneicella halophila</name>
    <dbReference type="NCBI Taxonomy" id="1537566"/>
    <lineage>
        <taxon>Bacteria</taxon>
        <taxon>Pseudomonadati</taxon>
        <taxon>Bacteroidota</taxon>
        <taxon>Bacteroidia</taxon>
        <taxon>Bacteroidales</taxon>
        <taxon>Balneicellaceae</taxon>
        <taxon>Balneicella</taxon>
    </lineage>
</organism>
<dbReference type="Gene3D" id="1.10.3930.10">
    <property type="entry name" value="Arginine deiminase"/>
    <property type="match status" value="1"/>
</dbReference>
<comment type="caution">
    <text evidence="7">The sequence shown here is derived from an EMBL/GenBank/DDBJ whole genome shotgun (WGS) entry which is preliminary data.</text>
</comment>
<evidence type="ECO:0000313" key="8">
    <source>
        <dbReference type="Proteomes" id="UP000251835"/>
    </source>
</evidence>
<comment type="similarity">
    <text evidence="2">Belongs to the arginine deiminase family.</text>
</comment>
<dbReference type="Gene3D" id="3.75.10.10">
    <property type="entry name" value="L-arginine/glycine Amidinotransferase, Chain A"/>
    <property type="match status" value="1"/>
</dbReference>
<comment type="catalytic activity">
    <reaction evidence="5">
        <text>L-arginine + H2O = L-citrulline + NH4(+)</text>
        <dbReference type="Rhea" id="RHEA:19597"/>
        <dbReference type="ChEBI" id="CHEBI:15377"/>
        <dbReference type="ChEBI" id="CHEBI:28938"/>
        <dbReference type="ChEBI" id="CHEBI:32682"/>
        <dbReference type="ChEBI" id="CHEBI:57743"/>
        <dbReference type="EC" id="3.5.3.6"/>
    </reaction>
</comment>
<reference evidence="7 8" key="1">
    <citation type="submission" date="2018-05" db="EMBL/GenBank/DDBJ databases">
        <title>Genomic Encyclopedia of Type Strains, Phase IV (KMG-IV): sequencing the most valuable type-strain genomes for metagenomic binning, comparative biology and taxonomic classification.</title>
        <authorList>
            <person name="Goeker M."/>
        </authorList>
    </citation>
    <scope>NUCLEOTIDE SEQUENCE [LARGE SCALE GENOMIC DNA]</scope>
    <source>
        <strain evidence="7 8">DSM 28579</strain>
    </source>
</reference>
<dbReference type="PIRSF" id="PIRSF006356">
    <property type="entry name" value="Arg_deiminase"/>
    <property type="match status" value="1"/>
</dbReference>
<accession>A0A7L4UPQ5</accession>
<dbReference type="EMBL" id="QENZ01000003">
    <property type="protein sequence ID" value="PVX51740.1"/>
    <property type="molecule type" value="Genomic_DNA"/>
</dbReference>
<evidence type="ECO:0000256" key="4">
    <source>
        <dbReference type="ARBA" id="ARBA00022801"/>
    </source>
</evidence>
<name>A0A7L4UPQ5_BALHA</name>
<sequence length="426" mass="48253">MEASQTKVYSEIGKLQGVILHTPGSEVENMTPGTAERALYSDILSLDVVTKEYKVFKDLLGKLTKTYQVKELLADVLSDSSLRSELISKVCEMEDNVKFPTQRKRLQKRLEELDTKALATALIEGLPLEKNNLTDFVSDERFVLRPLHNFFFTRDASVSVYDKVLICNMANDVRDRESLVMQTIFENHPEVKTTVCNPLSSPDFDKNLNIEGGDVLIARDDILIIGNGTRTSTQGVDYMIEMLKTYNDGKERHIIVQELPSTPESFIHMDMVFTLLDKNKCMTYSPLLLKPSRYRTIHITVQGDKVKIQQKESVIKTLKELGMDLEPVTCGGSDLWHQEREQWHSGANFFAFAPGKIIGYRRNNYTAEELNKHGFEILKAEDVISGKVNVDDYERCLVTLSGSELPRGGGGARCMTMPVRRDAVNW</sequence>
<dbReference type="GO" id="GO:0019546">
    <property type="term" value="P:L-arginine deiminase pathway"/>
    <property type="evidence" value="ECO:0007669"/>
    <property type="project" value="TreeGrafter"/>
</dbReference>
<evidence type="ECO:0000256" key="3">
    <source>
        <dbReference type="ARBA" id="ARBA00012171"/>
    </source>
</evidence>
<evidence type="ECO:0000256" key="1">
    <source>
        <dbReference type="ARBA" id="ARBA00005213"/>
    </source>
</evidence>
<dbReference type="InterPro" id="IPR003876">
    <property type="entry name" value="Arg_deiminase"/>
</dbReference>
<dbReference type="AlphaFoldDB" id="A0A7L4UPQ5"/>
<proteinExistence type="inferred from homology"/>